<feature type="region of interest" description="Disordered" evidence="15">
    <location>
        <begin position="649"/>
        <end position="672"/>
    </location>
</feature>
<dbReference type="InterPro" id="IPR052192">
    <property type="entry name" value="Insect_Ionotropic_Sensory_Rcpt"/>
</dbReference>
<dbReference type="Proteomes" id="UP000683360">
    <property type="component" value="Unassembled WGS sequence"/>
</dbReference>
<keyword evidence="5 16" id="KW-1133">Transmembrane helix</keyword>
<dbReference type="GO" id="GO:0015276">
    <property type="term" value="F:ligand-gated monoatomic ion channel activity"/>
    <property type="evidence" value="ECO:0007669"/>
    <property type="project" value="InterPro"/>
</dbReference>
<dbReference type="PANTHER" id="PTHR42643">
    <property type="entry name" value="IONOTROPIC RECEPTOR 20A-RELATED"/>
    <property type="match status" value="1"/>
</dbReference>
<feature type="domain" description="Ionotropic glutamate receptor L-glutamate and glycine-binding" evidence="18">
    <location>
        <begin position="242"/>
        <end position="300"/>
    </location>
</feature>
<keyword evidence="6" id="KW-0406">Ion transport</keyword>
<keyword evidence="2" id="KW-0813">Transport</keyword>
<dbReference type="OrthoDB" id="9997229at2759"/>
<organism evidence="19 20">
    <name type="scientific">Mytilus edulis</name>
    <name type="common">Blue mussel</name>
    <dbReference type="NCBI Taxonomy" id="6550"/>
    <lineage>
        <taxon>Eukaryota</taxon>
        <taxon>Metazoa</taxon>
        <taxon>Spiralia</taxon>
        <taxon>Lophotrochozoa</taxon>
        <taxon>Mollusca</taxon>
        <taxon>Bivalvia</taxon>
        <taxon>Autobranchia</taxon>
        <taxon>Pteriomorphia</taxon>
        <taxon>Mytilida</taxon>
        <taxon>Mytiloidea</taxon>
        <taxon>Mytilidae</taxon>
        <taxon>Mytilinae</taxon>
        <taxon>Mytilus</taxon>
    </lineage>
</organism>
<dbReference type="InterPro" id="IPR001320">
    <property type="entry name" value="Iontro_rcpt_C"/>
</dbReference>
<feature type="transmembrane region" description="Helical" evidence="16">
    <location>
        <begin position="356"/>
        <end position="374"/>
    </location>
</feature>
<dbReference type="GO" id="GO:0050906">
    <property type="term" value="P:detection of stimulus involved in sensory perception"/>
    <property type="evidence" value="ECO:0007669"/>
    <property type="project" value="UniProtKB-ARBA"/>
</dbReference>
<sequence length="672" mass="76875">MTTTGEALFHGCQPPTWSLIYPNKIDSATLTLISVITHLKWTSVCVIFDKSTELEALEFHHRLSVAGRYAVMYRMEDMTSSKIDDIISTYSKSSIMLNFTVFCRLDSCQSFLKQPFEFDRTNILRNSLLHFSRWLVNIFDDKDLMILENDHIPFDNVAVIQYSSSQLKLFENSHTIKKQEKSCTHTDCKWFPMYTLMWHRDQRGLSDIKINGSVLTDKDIFPNARFGFNNRKFLVSTIPSYPFVMLDNTTKTYTGITMKLLKQLSEGLNFTYDLIGPPDGNWGAELDNGYWNGMVGQLQRKEVDMVATALTVQSQREMVMDFTHPYYYEFSSILVKKSDPSETRWTKLLDPFSSTVFLFVGISVPACSFLIFFFEKYNPFYGKVIQRRKTRGLHHFSDSFYYMYGALLTHGGKHVPASSSGRTFLSCWWIFCIIIVATYTSNFVAFLTITKETLPFEGIQGLVGQNVFKWGTIGGSVYETIFKNSVLAERRSFWNGIVRSNITDPNVLSSDYDEQILKVLEGEYAFVWDNIPMEISVAKSCELSIISTDIFSTYALGLPNNSPFQKVFSDGIMAVLEGGLIDLWMSKIWPKLHSCHELLLTRAKPITIFDVQIALYLIGVGICLALLSLLTECFKRRCLKKRSRSRQEGETLANVNQNETISNAENTESQSI</sequence>
<evidence type="ECO:0000256" key="10">
    <source>
        <dbReference type="ARBA" id="ARBA00023286"/>
    </source>
</evidence>
<evidence type="ECO:0000256" key="3">
    <source>
        <dbReference type="ARBA" id="ARBA00022475"/>
    </source>
</evidence>
<feature type="binding site" evidence="12">
    <location>
        <position position="316"/>
    </location>
    <ligand>
        <name>L-glutamate</name>
        <dbReference type="ChEBI" id="CHEBI:29985"/>
    </ligand>
</feature>
<evidence type="ECO:0000256" key="7">
    <source>
        <dbReference type="ARBA" id="ARBA00023136"/>
    </source>
</evidence>
<accession>A0A8S3U9I5</accession>
<keyword evidence="10" id="KW-1071">Ligand-gated ion channel</keyword>
<evidence type="ECO:0000256" key="6">
    <source>
        <dbReference type="ARBA" id="ARBA00023065"/>
    </source>
</evidence>
<dbReference type="SMART" id="SM00918">
    <property type="entry name" value="Lig_chan-Glu_bd"/>
    <property type="match status" value="1"/>
</dbReference>
<gene>
    <name evidence="19" type="ORF">MEDL_51490</name>
</gene>
<name>A0A8S3U9I5_MYTED</name>
<evidence type="ECO:0000256" key="13">
    <source>
        <dbReference type="PIRSR" id="PIRSR601508-2"/>
    </source>
</evidence>
<feature type="compositionally biased region" description="Polar residues" evidence="15">
    <location>
        <begin position="653"/>
        <end position="672"/>
    </location>
</feature>
<keyword evidence="8" id="KW-0675">Receptor</keyword>
<evidence type="ECO:0000256" key="5">
    <source>
        <dbReference type="ARBA" id="ARBA00022989"/>
    </source>
</evidence>
<dbReference type="GO" id="GO:0038023">
    <property type="term" value="F:signaling receptor activity"/>
    <property type="evidence" value="ECO:0007669"/>
    <property type="project" value="InterPro"/>
</dbReference>
<dbReference type="InterPro" id="IPR001508">
    <property type="entry name" value="Iono_Glu_rcpt_met"/>
</dbReference>
<feature type="transmembrane region" description="Helical" evidence="16">
    <location>
        <begin position="428"/>
        <end position="449"/>
    </location>
</feature>
<dbReference type="GO" id="GO:0005886">
    <property type="term" value="C:plasma membrane"/>
    <property type="evidence" value="ECO:0007669"/>
    <property type="project" value="UniProtKB-SubCell"/>
</dbReference>
<evidence type="ECO:0000256" key="9">
    <source>
        <dbReference type="ARBA" id="ARBA00023180"/>
    </source>
</evidence>
<dbReference type="AlphaFoldDB" id="A0A8S3U9I5"/>
<dbReference type="Gene3D" id="1.10.287.70">
    <property type="match status" value="1"/>
</dbReference>
<keyword evidence="14" id="KW-1015">Disulfide bond</keyword>
<evidence type="ECO:0000313" key="20">
    <source>
        <dbReference type="Proteomes" id="UP000683360"/>
    </source>
</evidence>
<keyword evidence="4 16" id="KW-0812">Transmembrane</keyword>
<dbReference type="FunFam" id="3.40.190.10:FF:000024">
    <property type="entry name" value="Glutamate receptor, ionotropic, delta 1"/>
    <property type="match status" value="1"/>
</dbReference>
<feature type="binding site" evidence="12">
    <location>
        <position position="529"/>
    </location>
    <ligand>
        <name>L-glutamate</name>
        <dbReference type="ChEBI" id="CHEBI:29985"/>
    </ligand>
</feature>
<feature type="transmembrane region" description="Helical" evidence="16">
    <location>
        <begin position="613"/>
        <end position="634"/>
    </location>
</feature>
<keyword evidence="11" id="KW-0407">Ion channel</keyword>
<evidence type="ECO:0000256" key="14">
    <source>
        <dbReference type="PIRSR" id="PIRSR601508-3"/>
    </source>
</evidence>
<dbReference type="EMBL" id="CAJPWZ010002503">
    <property type="protein sequence ID" value="CAG2239148.1"/>
    <property type="molecule type" value="Genomic_DNA"/>
</dbReference>
<feature type="domain" description="Ionotropic glutamate receptor C-terminal" evidence="17">
    <location>
        <begin position="232"/>
        <end position="591"/>
    </location>
</feature>
<dbReference type="PANTHER" id="PTHR42643:SF24">
    <property type="entry name" value="IONOTROPIC RECEPTOR 60A"/>
    <property type="match status" value="1"/>
</dbReference>
<dbReference type="Gene3D" id="3.40.190.10">
    <property type="entry name" value="Periplasmic binding protein-like II"/>
    <property type="match status" value="1"/>
</dbReference>
<keyword evidence="9" id="KW-0325">Glycoprotein</keyword>
<evidence type="ECO:0000259" key="17">
    <source>
        <dbReference type="SMART" id="SM00079"/>
    </source>
</evidence>
<feature type="site" description="Interaction with the cone snail toxin Con-ikot-ikot" evidence="13">
    <location>
        <position position="483"/>
    </location>
</feature>
<reference evidence="19" key="1">
    <citation type="submission" date="2021-03" db="EMBL/GenBank/DDBJ databases">
        <authorList>
            <person name="Bekaert M."/>
        </authorList>
    </citation>
    <scope>NUCLEOTIDE SEQUENCE</scope>
</reference>
<evidence type="ECO:0000256" key="16">
    <source>
        <dbReference type="SAM" id="Phobius"/>
    </source>
</evidence>
<evidence type="ECO:0000256" key="8">
    <source>
        <dbReference type="ARBA" id="ARBA00023170"/>
    </source>
</evidence>
<proteinExistence type="predicted"/>
<keyword evidence="3" id="KW-1003">Cell membrane</keyword>
<feature type="binding site" evidence="12">
    <location>
        <position position="311"/>
    </location>
    <ligand>
        <name>L-glutamate</name>
        <dbReference type="ChEBI" id="CHEBI:29985"/>
    </ligand>
</feature>
<keyword evidence="20" id="KW-1185">Reference proteome</keyword>
<evidence type="ECO:0000259" key="18">
    <source>
        <dbReference type="SMART" id="SM00918"/>
    </source>
</evidence>
<evidence type="ECO:0000256" key="11">
    <source>
        <dbReference type="ARBA" id="ARBA00023303"/>
    </source>
</evidence>
<evidence type="ECO:0000256" key="4">
    <source>
        <dbReference type="ARBA" id="ARBA00022692"/>
    </source>
</evidence>
<dbReference type="InterPro" id="IPR019594">
    <property type="entry name" value="Glu/Gly-bd"/>
</dbReference>
<comment type="caution">
    <text evidence="19">The sequence shown here is derived from an EMBL/GenBank/DDBJ whole genome shotgun (WGS) entry which is preliminary data.</text>
</comment>
<protein>
    <submittedName>
        <fullName evidence="19">GRID1</fullName>
    </submittedName>
</protein>
<dbReference type="SUPFAM" id="SSF81324">
    <property type="entry name" value="Voltage-gated potassium channels"/>
    <property type="match status" value="1"/>
</dbReference>
<keyword evidence="7 16" id="KW-0472">Membrane</keyword>
<dbReference type="SMART" id="SM00079">
    <property type="entry name" value="PBPe"/>
    <property type="match status" value="1"/>
</dbReference>
<dbReference type="Pfam" id="PF00060">
    <property type="entry name" value="Lig_chan"/>
    <property type="match status" value="1"/>
</dbReference>
<feature type="disulfide bond" evidence="14">
    <location>
        <begin position="541"/>
        <end position="595"/>
    </location>
</feature>
<dbReference type="PRINTS" id="PR00177">
    <property type="entry name" value="NMDARECEPTOR"/>
</dbReference>
<evidence type="ECO:0000256" key="12">
    <source>
        <dbReference type="PIRSR" id="PIRSR601508-1"/>
    </source>
</evidence>
<evidence type="ECO:0000256" key="2">
    <source>
        <dbReference type="ARBA" id="ARBA00022448"/>
    </source>
</evidence>
<dbReference type="Pfam" id="PF10613">
    <property type="entry name" value="Lig_chan-Glu_bd"/>
    <property type="match status" value="1"/>
</dbReference>
<evidence type="ECO:0000256" key="1">
    <source>
        <dbReference type="ARBA" id="ARBA00004651"/>
    </source>
</evidence>
<evidence type="ECO:0000313" key="19">
    <source>
        <dbReference type="EMBL" id="CAG2239148.1"/>
    </source>
</evidence>
<comment type="subcellular location">
    <subcellularLocation>
        <location evidence="1">Cell membrane</location>
        <topology evidence="1">Multi-pass membrane protein</topology>
    </subcellularLocation>
</comment>
<evidence type="ECO:0000256" key="15">
    <source>
        <dbReference type="SAM" id="MobiDB-lite"/>
    </source>
</evidence>
<dbReference type="SUPFAM" id="SSF53850">
    <property type="entry name" value="Periplasmic binding protein-like II"/>
    <property type="match status" value="1"/>
</dbReference>